<accession>A0ABQ8T7E7</accession>
<protein>
    <submittedName>
        <fullName evidence="1">Uncharacterized protein</fullName>
    </submittedName>
</protein>
<dbReference type="EMBL" id="JAJSOF020000015">
    <property type="protein sequence ID" value="KAJ4441901.1"/>
    <property type="molecule type" value="Genomic_DNA"/>
</dbReference>
<dbReference type="Proteomes" id="UP001148838">
    <property type="component" value="Unassembled WGS sequence"/>
</dbReference>
<evidence type="ECO:0000313" key="2">
    <source>
        <dbReference type="Proteomes" id="UP001148838"/>
    </source>
</evidence>
<evidence type="ECO:0000313" key="1">
    <source>
        <dbReference type="EMBL" id="KAJ4441901.1"/>
    </source>
</evidence>
<sequence>MAGLCKGGNEPSGSLKARMKKKRKILLAPLPQTTADFLTDAELRLGLVGRAAGYGLEGRSSIPCDDGIFLVAKLQNGPEVHSASYIIEYRVFPGKRRSERGADHTTSF</sequence>
<proteinExistence type="predicted"/>
<gene>
    <name evidence="1" type="ORF">ANN_11761</name>
</gene>
<comment type="caution">
    <text evidence="1">The sequence shown here is derived from an EMBL/GenBank/DDBJ whole genome shotgun (WGS) entry which is preliminary data.</text>
</comment>
<keyword evidence="2" id="KW-1185">Reference proteome</keyword>
<reference evidence="1 2" key="1">
    <citation type="journal article" date="2022" name="Allergy">
        <title>Genome assembly and annotation of Periplaneta americana reveal a comprehensive cockroach allergen profile.</title>
        <authorList>
            <person name="Wang L."/>
            <person name="Xiong Q."/>
            <person name="Saelim N."/>
            <person name="Wang L."/>
            <person name="Nong W."/>
            <person name="Wan A.T."/>
            <person name="Shi M."/>
            <person name="Liu X."/>
            <person name="Cao Q."/>
            <person name="Hui J.H.L."/>
            <person name="Sookrung N."/>
            <person name="Leung T.F."/>
            <person name="Tungtrongchitr A."/>
            <person name="Tsui S.K.W."/>
        </authorList>
    </citation>
    <scope>NUCLEOTIDE SEQUENCE [LARGE SCALE GENOMIC DNA]</scope>
    <source>
        <strain evidence="1">PWHHKU_190912</strain>
    </source>
</reference>
<name>A0ABQ8T7E7_PERAM</name>
<organism evidence="1 2">
    <name type="scientific">Periplaneta americana</name>
    <name type="common">American cockroach</name>
    <name type="synonym">Blatta americana</name>
    <dbReference type="NCBI Taxonomy" id="6978"/>
    <lineage>
        <taxon>Eukaryota</taxon>
        <taxon>Metazoa</taxon>
        <taxon>Ecdysozoa</taxon>
        <taxon>Arthropoda</taxon>
        <taxon>Hexapoda</taxon>
        <taxon>Insecta</taxon>
        <taxon>Pterygota</taxon>
        <taxon>Neoptera</taxon>
        <taxon>Polyneoptera</taxon>
        <taxon>Dictyoptera</taxon>
        <taxon>Blattodea</taxon>
        <taxon>Blattoidea</taxon>
        <taxon>Blattidae</taxon>
        <taxon>Blattinae</taxon>
        <taxon>Periplaneta</taxon>
    </lineage>
</organism>